<feature type="region of interest" description="Disordered" evidence="1">
    <location>
        <begin position="33"/>
        <end position="55"/>
    </location>
</feature>
<name>A0A6N2KN87_SALVM</name>
<evidence type="ECO:0000256" key="1">
    <source>
        <dbReference type="SAM" id="MobiDB-lite"/>
    </source>
</evidence>
<dbReference type="EMBL" id="CAADRP010000557">
    <property type="protein sequence ID" value="VFU29981.1"/>
    <property type="molecule type" value="Genomic_DNA"/>
</dbReference>
<evidence type="ECO:0000313" key="2">
    <source>
        <dbReference type="EMBL" id="VFU29981.1"/>
    </source>
</evidence>
<organism evidence="2">
    <name type="scientific">Salix viminalis</name>
    <name type="common">Common osier</name>
    <name type="synonym">Basket willow</name>
    <dbReference type="NCBI Taxonomy" id="40686"/>
    <lineage>
        <taxon>Eukaryota</taxon>
        <taxon>Viridiplantae</taxon>
        <taxon>Streptophyta</taxon>
        <taxon>Embryophyta</taxon>
        <taxon>Tracheophyta</taxon>
        <taxon>Spermatophyta</taxon>
        <taxon>Magnoliopsida</taxon>
        <taxon>eudicotyledons</taxon>
        <taxon>Gunneridae</taxon>
        <taxon>Pentapetalae</taxon>
        <taxon>rosids</taxon>
        <taxon>fabids</taxon>
        <taxon>Malpighiales</taxon>
        <taxon>Salicaceae</taxon>
        <taxon>Saliceae</taxon>
        <taxon>Salix</taxon>
    </lineage>
</organism>
<proteinExistence type="predicted"/>
<gene>
    <name evidence="2" type="ORF">SVIM_LOCUS111788</name>
</gene>
<protein>
    <submittedName>
        <fullName evidence="2">Uncharacterized protein</fullName>
    </submittedName>
</protein>
<reference evidence="2" key="1">
    <citation type="submission" date="2019-03" db="EMBL/GenBank/DDBJ databases">
        <authorList>
            <person name="Mank J."/>
            <person name="Almeida P."/>
        </authorList>
    </citation>
    <scope>NUCLEOTIDE SEQUENCE</scope>
    <source>
        <strain evidence="2">78183</strain>
    </source>
</reference>
<sequence length="55" mass="5990">MGLNVYCVDELWAEIMVKMCDFVGILLIGGAVGIEPSSRPEPPRSRAGSSHSRQE</sequence>
<dbReference type="AlphaFoldDB" id="A0A6N2KN87"/>
<accession>A0A6N2KN87</accession>